<dbReference type="RefSeq" id="XP_040642019.1">
    <property type="nucleotide sequence ID" value="XM_040777968.1"/>
</dbReference>
<dbReference type="AlphaFoldDB" id="A0A017SNE6"/>
<dbReference type="OrthoDB" id="4508400at2759"/>
<sequence>MNFGGGQYVTRGNSKSWKRRPARTYKSAFIEHCTKSDAKVAPLLKLQIGLEISARTWNAGESPPGMRFVYHRRNARTQKLVWPHRRHRTSTVLLIVSAPAGTKETIPGAKE</sequence>
<dbReference type="STRING" id="1388766.A0A017SNE6"/>
<evidence type="ECO:0000313" key="3">
    <source>
        <dbReference type="Proteomes" id="UP000019804"/>
    </source>
</evidence>
<reference evidence="3" key="1">
    <citation type="journal article" date="2014" name="Nat. Commun.">
        <title>Genomic adaptations of the halophilic Dead Sea filamentous fungus Eurotium rubrum.</title>
        <authorList>
            <person name="Kis-Papo T."/>
            <person name="Weig A.R."/>
            <person name="Riley R."/>
            <person name="Persoh D."/>
            <person name="Salamov A."/>
            <person name="Sun H."/>
            <person name="Lipzen A."/>
            <person name="Wasser S.P."/>
            <person name="Rambold G."/>
            <person name="Grigoriev I.V."/>
            <person name="Nevo E."/>
        </authorList>
    </citation>
    <scope>NUCLEOTIDE SEQUENCE [LARGE SCALE GENOMIC DNA]</scope>
    <source>
        <strain evidence="3">CBS 135680</strain>
    </source>
</reference>
<accession>A0A017SNE6</accession>
<protein>
    <submittedName>
        <fullName evidence="2">Uncharacterized protein</fullName>
    </submittedName>
</protein>
<name>A0A017SNE6_ASPRC</name>
<evidence type="ECO:0000256" key="1">
    <source>
        <dbReference type="SAM" id="MobiDB-lite"/>
    </source>
</evidence>
<dbReference type="HOGENOM" id="CLU_2157840_0_0_1"/>
<keyword evidence="3" id="KW-1185">Reference proteome</keyword>
<proteinExistence type="predicted"/>
<gene>
    <name evidence="2" type="ORF">EURHEDRAFT_206435</name>
</gene>
<organism evidence="2 3">
    <name type="scientific">Aspergillus ruber (strain CBS 135680)</name>
    <dbReference type="NCBI Taxonomy" id="1388766"/>
    <lineage>
        <taxon>Eukaryota</taxon>
        <taxon>Fungi</taxon>
        <taxon>Dikarya</taxon>
        <taxon>Ascomycota</taxon>
        <taxon>Pezizomycotina</taxon>
        <taxon>Eurotiomycetes</taxon>
        <taxon>Eurotiomycetidae</taxon>
        <taxon>Eurotiales</taxon>
        <taxon>Aspergillaceae</taxon>
        <taxon>Aspergillus</taxon>
        <taxon>Aspergillus subgen. Aspergillus</taxon>
    </lineage>
</organism>
<dbReference type="EMBL" id="KK088413">
    <property type="protein sequence ID" value="EYE98331.1"/>
    <property type="molecule type" value="Genomic_DNA"/>
</dbReference>
<feature type="region of interest" description="Disordered" evidence="1">
    <location>
        <begin position="1"/>
        <end position="20"/>
    </location>
</feature>
<evidence type="ECO:0000313" key="2">
    <source>
        <dbReference type="EMBL" id="EYE98331.1"/>
    </source>
</evidence>
<dbReference type="Proteomes" id="UP000019804">
    <property type="component" value="Unassembled WGS sequence"/>
</dbReference>
<dbReference type="GeneID" id="63693092"/>